<feature type="compositionally biased region" description="Polar residues" evidence="1">
    <location>
        <begin position="685"/>
        <end position="697"/>
    </location>
</feature>
<dbReference type="OrthoDB" id="8964837at2759"/>
<feature type="compositionally biased region" description="Polar residues" evidence="1">
    <location>
        <begin position="304"/>
        <end position="326"/>
    </location>
</feature>
<feature type="region of interest" description="Disordered" evidence="1">
    <location>
        <begin position="1"/>
        <end position="66"/>
    </location>
</feature>
<feature type="region of interest" description="Disordered" evidence="1">
    <location>
        <begin position="109"/>
        <end position="180"/>
    </location>
</feature>
<evidence type="ECO:0000313" key="3">
    <source>
        <dbReference type="Proteomes" id="UP000314294"/>
    </source>
</evidence>
<dbReference type="Proteomes" id="UP000314294">
    <property type="component" value="Unassembled WGS sequence"/>
</dbReference>
<feature type="region of interest" description="Disordered" evidence="1">
    <location>
        <begin position="662"/>
        <end position="697"/>
    </location>
</feature>
<feature type="region of interest" description="Disordered" evidence="1">
    <location>
        <begin position="209"/>
        <end position="262"/>
    </location>
</feature>
<evidence type="ECO:0000313" key="2">
    <source>
        <dbReference type="EMBL" id="TNN72634.1"/>
    </source>
</evidence>
<feature type="compositionally biased region" description="Low complexity" evidence="1">
    <location>
        <begin position="248"/>
        <end position="262"/>
    </location>
</feature>
<feature type="compositionally biased region" description="Basic and acidic residues" evidence="1">
    <location>
        <begin position="481"/>
        <end position="493"/>
    </location>
</feature>
<feature type="compositionally biased region" description="Polar residues" evidence="1">
    <location>
        <begin position="24"/>
        <end position="39"/>
    </location>
</feature>
<keyword evidence="3" id="KW-1185">Reference proteome</keyword>
<feature type="compositionally biased region" description="Basic and acidic residues" evidence="1">
    <location>
        <begin position="578"/>
        <end position="587"/>
    </location>
</feature>
<feature type="compositionally biased region" description="Gly residues" evidence="1">
    <location>
        <begin position="109"/>
        <end position="121"/>
    </location>
</feature>
<name>A0A4Z2I5P8_9TELE</name>
<feature type="compositionally biased region" description="Basic and acidic residues" evidence="1">
    <location>
        <begin position="536"/>
        <end position="561"/>
    </location>
</feature>
<feature type="compositionally biased region" description="Basic residues" evidence="1">
    <location>
        <begin position="506"/>
        <end position="517"/>
    </location>
</feature>
<evidence type="ECO:0000256" key="1">
    <source>
        <dbReference type="SAM" id="MobiDB-lite"/>
    </source>
</evidence>
<feature type="compositionally biased region" description="Basic residues" evidence="1">
    <location>
        <begin position="671"/>
        <end position="684"/>
    </location>
</feature>
<protein>
    <submittedName>
        <fullName evidence="2">Uncharacterized protein</fullName>
    </submittedName>
</protein>
<proteinExistence type="predicted"/>
<dbReference type="EMBL" id="SRLO01000134">
    <property type="protein sequence ID" value="TNN72634.1"/>
    <property type="molecule type" value="Genomic_DNA"/>
</dbReference>
<feature type="region of interest" description="Disordered" evidence="1">
    <location>
        <begin position="297"/>
        <end position="595"/>
    </location>
</feature>
<gene>
    <name evidence="2" type="ORF">EYF80_017083</name>
</gene>
<dbReference type="AlphaFoldDB" id="A0A4Z2I5P8"/>
<feature type="compositionally biased region" description="Acidic residues" evidence="1">
    <location>
        <begin position="564"/>
        <end position="577"/>
    </location>
</feature>
<comment type="caution">
    <text evidence="2">The sequence shown here is derived from an EMBL/GenBank/DDBJ whole genome shotgun (WGS) entry which is preliminary data.</text>
</comment>
<accession>A0A4Z2I5P8</accession>
<feature type="region of interest" description="Disordered" evidence="1">
    <location>
        <begin position="610"/>
        <end position="645"/>
    </location>
</feature>
<organism evidence="2 3">
    <name type="scientific">Liparis tanakae</name>
    <name type="common">Tanaka's snailfish</name>
    <dbReference type="NCBI Taxonomy" id="230148"/>
    <lineage>
        <taxon>Eukaryota</taxon>
        <taxon>Metazoa</taxon>
        <taxon>Chordata</taxon>
        <taxon>Craniata</taxon>
        <taxon>Vertebrata</taxon>
        <taxon>Euteleostomi</taxon>
        <taxon>Actinopterygii</taxon>
        <taxon>Neopterygii</taxon>
        <taxon>Teleostei</taxon>
        <taxon>Neoteleostei</taxon>
        <taxon>Acanthomorphata</taxon>
        <taxon>Eupercaria</taxon>
        <taxon>Perciformes</taxon>
        <taxon>Cottioidei</taxon>
        <taxon>Cottales</taxon>
        <taxon>Liparidae</taxon>
        <taxon>Liparis</taxon>
    </lineage>
</organism>
<sequence>MEDAGGGTSQELNLDSIFAPPPEFQSSPLDAETAGNQAEPSEPPKDPFEALALTPDPFQTPLNASTKDYFNDDVTLNSPDLFKPVLAATPQPPPALKLKSSDLLEGEGGGLLLGPRGGGLLRTGEPNLSGKPPSVFGNSFDSPSKEDDRLFRAPKPANPFGPDSSRSENPRDPFLSPFPDVFSSSSAAVDPFPSPIARDLLFRDVEDPFGAAPSRRYDPFRDASPGAPDIFKPFPSETDVFGMTSGNTAPKAAAPAAASTPATDVLSPLPVFEAATPEPRAKPLDVFLTTPRGTEVDILEPSPFTRSRNRSILRNVQSPGEMSHVSTFKRPPKPVPRSRTPRTETPKAANPMKPEAAGAKLSPQPASRPAPLPKYKTLETKQMEPDDDPSVFENVLLTGQERCVEDWPDDSPQLDPDFKPSGKLRLRRESMRINSASDGGSGDDQEGSAKKKDRKFRLSILSRRESKEEGRSQSLPGSRKSSKEYFSEMHKSAEEDEGEQLDYKKKPLKIKASKIRRASYTPTAKLPNGHLPQGSKGEDDNKTSGKKESITRRWSEGKVLEDSTCGEEEEEEEEEEEDLRKDVDAHGSKKKKKKLKIRFVPQRGFSIVVEKPKGAHGYTPGKNSKDKPQEECGGAHGYTPRKKCQDLDDFGEEEAAFMDDEAQYDMDSCKPKKPSKMKLLHVGRRSSQVNVEQGSRR</sequence>
<feature type="compositionally biased region" description="Basic and acidic residues" evidence="1">
    <location>
        <begin position="462"/>
        <end position="471"/>
    </location>
</feature>
<reference evidence="2 3" key="1">
    <citation type="submission" date="2019-03" db="EMBL/GenBank/DDBJ databases">
        <title>First draft genome of Liparis tanakae, snailfish: a comprehensive survey of snailfish specific genes.</title>
        <authorList>
            <person name="Kim W."/>
            <person name="Song I."/>
            <person name="Jeong J.-H."/>
            <person name="Kim D."/>
            <person name="Kim S."/>
            <person name="Ryu S."/>
            <person name="Song J.Y."/>
            <person name="Lee S.K."/>
        </authorList>
    </citation>
    <scope>NUCLEOTIDE SEQUENCE [LARGE SCALE GENOMIC DNA]</scope>
    <source>
        <tissue evidence="2">Muscle</tissue>
    </source>
</reference>